<protein>
    <submittedName>
        <fullName evidence="17">Monovalent cation/H+ antiporter subunit A</fullName>
    </submittedName>
</protein>
<feature type="domain" description="MrpA C-terminal/MbhD" evidence="15">
    <location>
        <begin position="626"/>
        <end position="690"/>
    </location>
</feature>
<feature type="domain" description="NADH-Ubiquinone oxidoreductase (complex I) chain 5 N-terminal" evidence="13">
    <location>
        <begin position="76"/>
        <end position="121"/>
    </location>
</feature>
<dbReference type="GO" id="GO:0005886">
    <property type="term" value="C:plasma membrane"/>
    <property type="evidence" value="ECO:0007669"/>
    <property type="project" value="UniProtKB-SubCell"/>
</dbReference>
<dbReference type="Proteomes" id="UP000033608">
    <property type="component" value="Unassembled WGS sequence"/>
</dbReference>
<feature type="domain" description="MrpA C-terminal/MbhE" evidence="16">
    <location>
        <begin position="707"/>
        <end position="803"/>
    </location>
</feature>
<evidence type="ECO:0000256" key="8">
    <source>
        <dbReference type="ARBA" id="ARBA00023065"/>
    </source>
</evidence>
<dbReference type="AlphaFoldDB" id="A0A0F5LVU7"/>
<feature type="transmembrane region" description="Helical" evidence="11">
    <location>
        <begin position="768"/>
        <end position="786"/>
    </location>
</feature>
<dbReference type="InterPro" id="IPR001516">
    <property type="entry name" value="Proton_antipo_N"/>
</dbReference>
<feature type="transmembrane region" description="Helical" evidence="11">
    <location>
        <begin position="280"/>
        <end position="302"/>
    </location>
</feature>
<feature type="transmembrane region" description="Helical" evidence="11">
    <location>
        <begin position="420"/>
        <end position="438"/>
    </location>
</feature>
<evidence type="ECO:0000313" key="17">
    <source>
        <dbReference type="EMBL" id="KKB86495.1"/>
    </source>
</evidence>
<evidence type="ECO:0000256" key="11">
    <source>
        <dbReference type="SAM" id="Phobius"/>
    </source>
</evidence>
<keyword evidence="4" id="KW-1003">Cell membrane</keyword>
<evidence type="ECO:0000259" key="13">
    <source>
        <dbReference type="Pfam" id="PF00662"/>
    </source>
</evidence>
<dbReference type="NCBIfam" id="TIGR00943">
    <property type="entry name" value="2a6301s02"/>
    <property type="match status" value="1"/>
</dbReference>
<feature type="domain" description="Na+/H+ antiporter MnhB subunit-related protein" evidence="14">
    <location>
        <begin position="827"/>
        <end position="950"/>
    </location>
</feature>
<evidence type="ECO:0000259" key="16">
    <source>
        <dbReference type="Pfam" id="PF20501"/>
    </source>
</evidence>
<keyword evidence="9 11" id="KW-0472">Membrane</keyword>
<feature type="transmembrane region" description="Helical" evidence="11">
    <location>
        <begin position="216"/>
        <end position="241"/>
    </location>
</feature>
<comment type="caution">
    <text evidence="17">The sequence shown here is derived from an EMBL/GenBank/DDBJ whole genome shotgun (WGS) entry which is preliminary data.</text>
</comment>
<dbReference type="STRING" id="1121477.SAMN02745223_01267"/>
<keyword evidence="2" id="KW-0813">Transport</keyword>
<accession>A0A0F5LVU7</accession>
<dbReference type="InterPro" id="IPR050616">
    <property type="entry name" value="CPA3_Na-H_Antiporter_A"/>
</dbReference>
<evidence type="ECO:0000259" key="14">
    <source>
        <dbReference type="Pfam" id="PF04039"/>
    </source>
</evidence>
<keyword evidence="6" id="KW-0375">Hydrogen ion transport</keyword>
<feature type="transmembrane region" description="Helical" evidence="11">
    <location>
        <begin position="886"/>
        <end position="914"/>
    </location>
</feature>
<gene>
    <name evidence="17" type="ORF">VW29_02790</name>
</gene>
<dbReference type="InterPro" id="IPR046806">
    <property type="entry name" value="MrpA_C/MbhE"/>
</dbReference>
<name>A0A0F5LVU7_9HYPH</name>
<keyword evidence="3" id="KW-0050">Antiport</keyword>
<feature type="transmembrane region" description="Helical" evidence="11">
    <location>
        <begin position="120"/>
        <end position="138"/>
    </location>
</feature>
<dbReference type="Pfam" id="PF00662">
    <property type="entry name" value="Proton_antipo_N"/>
    <property type="match status" value="1"/>
</dbReference>
<feature type="transmembrane region" description="Helical" evidence="11">
    <location>
        <begin position="709"/>
        <end position="730"/>
    </location>
</feature>
<evidence type="ECO:0000256" key="1">
    <source>
        <dbReference type="ARBA" id="ARBA00004651"/>
    </source>
</evidence>
<keyword evidence="7 11" id="KW-1133">Transmembrane helix</keyword>
<dbReference type="InterPro" id="IPR001750">
    <property type="entry name" value="ND/Mrp_TM"/>
</dbReference>
<dbReference type="Pfam" id="PF20501">
    <property type="entry name" value="MbhE"/>
    <property type="match status" value="1"/>
</dbReference>
<dbReference type="NCBIfam" id="NF009288">
    <property type="entry name" value="PRK12648.1"/>
    <property type="match status" value="1"/>
</dbReference>
<feature type="transmembrane region" description="Helical" evidence="11">
    <location>
        <begin position="617"/>
        <end position="634"/>
    </location>
</feature>
<evidence type="ECO:0000256" key="3">
    <source>
        <dbReference type="ARBA" id="ARBA00022449"/>
    </source>
</evidence>
<feature type="transmembrane region" description="Helical" evidence="11">
    <location>
        <begin position="517"/>
        <end position="538"/>
    </location>
</feature>
<proteinExistence type="predicted"/>
<evidence type="ECO:0000256" key="2">
    <source>
        <dbReference type="ARBA" id="ARBA00022448"/>
    </source>
</evidence>
<evidence type="ECO:0000256" key="9">
    <source>
        <dbReference type="ARBA" id="ARBA00023136"/>
    </source>
</evidence>
<dbReference type="PANTHER" id="PTHR43373">
    <property type="entry name" value="NA(+)/H(+) ANTIPORTER SUBUNIT"/>
    <property type="match status" value="1"/>
</dbReference>
<keyword evidence="5 10" id="KW-0812">Transmembrane</keyword>
<dbReference type="GO" id="GO:1902600">
    <property type="term" value="P:proton transmembrane transport"/>
    <property type="evidence" value="ECO:0007669"/>
    <property type="project" value="UniProtKB-KW"/>
</dbReference>
<dbReference type="GO" id="GO:0008324">
    <property type="term" value="F:monoatomic cation transmembrane transporter activity"/>
    <property type="evidence" value="ECO:0007669"/>
    <property type="project" value="InterPro"/>
</dbReference>
<dbReference type="InterPro" id="IPR005663">
    <property type="entry name" value="MrpA/MnhA1/PhaAB"/>
</dbReference>
<keyword evidence="8" id="KW-0406">Ion transport</keyword>
<feature type="transmembrane region" description="Helical" evidence="11">
    <location>
        <begin position="378"/>
        <end position="400"/>
    </location>
</feature>
<dbReference type="InterPro" id="IPR025383">
    <property type="entry name" value="MrpA_C/MbhD"/>
</dbReference>
<feature type="transmembrane region" description="Helical" evidence="11">
    <location>
        <begin position="38"/>
        <end position="58"/>
    </location>
</feature>
<comment type="subcellular location">
    <subcellularLocation>
        <location evidence="1">Cell membrane</location>
        <topology evidence="1">Multi-pass membrane protein</topology>
    </subcellularLocation>
    <subcellularLocation>
        <location evidence="10">Membrane</location>
        <topology evidence="10">Multi-pass membrane protein</topology>
    </subcellularLocation>
</comment>
<feature type="transmembrane region" description="Helical" evidence="11">
    <location>
        <begin position="667"/>
        <end position="688"/>
    </location>
</feature>
<dbReference type="Pfam" id="PF00361">
    <property type="entry name" value="Proton_antipo_M"/>
    <property type="match status" value="1"/>
</dbReference>
<feature type="transmembrane region" description="Helical" evidence="11">
    <location>
        <begin position="934"/>
        <end position="957"/>
    </location>
</feature>
<feature type="transmembrane region" description="Helical" evidence="11">
    <location>
        <begin position="470"/>
        <end position="497"/>
    </location>
</feature>
<evidence type="ECO:0000256" key="4">
    <source>
        <dbReference type="ARBA" id="ARBA00022475"/>
    </source>
</evidence>
<feature type="transmembrane region" description="Helical" evidence="11">
    <location>
        <begin position="12"/>
        <end position="31"/>
    </location>
</feature>
<evidence type="ECO:0000259" key="12">
    <source>
        <dbReference type="Pfam" id="PF00361"/>
    </source>
</evidence>
<organism evidence="17 18">
    <name type="scientific">Devosia limi DSM 17137</name>
    <dbReference type="NCBI Taxonomy" id="1121477"/>
    <lineage>
        <taxon>Bacteria</taxon>
        <taxon>Pseudomonadati</taxon>
        <taxon>Pseudomonadota</taxon>
        <taxon>Alphaproteobacteria</taxon>
        <taxon>Hyphomicrobiales</taxon>
        <taxon>Devosiaceae</taxon>
        <taxon>Devosia</taxon>
    </lineage>
</organism>
<dbReference type="NCBIfam" id="TIGR00940">
    <property type="entry name" value="2a6301s01"/>
    <property type="match status" value="1"/>
</dbReference>
<dbReference type="PRINTS" id="PR01434">
    <property type="entry name" value="NADHDHGNASE5"/>
</dbReference>
<keyword evidence="18" id="KW-1185">Reference proteome</keyword>
<dbReference type="GO" id="GO:0015297">
    <property type="term" value="F:antiporter activity"/>
    <property type="evidence" value="ECO:0007669"/>
    <property type="project" value="UniProtKB-KW"/>
</dbReference>
<reference evidence="17 18" key="1">
    <citation type="submission" date="2015-03" db="EMBL/GenBank/DDBJ databases">
        <authorList>
            <person name="Hassan Y.I."/>
            <person name="Lepp D."/>
            <person name="Zhou T."/>
        </authorList>
    </citation>
    <scope>NUCLEOTIDE SEQUENCE [LARGE SCALE GENOMIC DNA]</scope>
    <source>
        <strain evidence="17 18">DSM 17137</strain>
    </source>
</reference>
<evidence type="ECO:0000313" key="18">
    <source>
        <dbReference type="Proteomes" id="UP000033608"/>
    </source>
</evidence>
<evidence type="ECO:0000259" key="15">
    <source>
        <dbReference type="Pfam" id="PF13244"/>
    </source>
</evidence>
<dbReference type="Pfam" id="PF13244">
    <property type="entry name" value="MbhD"/>
    <property type="match status" value="1"/>
</dbReference>
<feature type="transmembrane region" description="Helical" evidence="11">
    <location>
        <begin position="824"/>
        <end position="848"/>
    </location>
</feature>
<sequence>MEVAPAQMTSPNLLVLIVLLPFLASLVAAILPSNARNAEAWLAGGVAVFGLAVTIWFFPQITNGQVVRFEVPWLPTLGLDLIFRLDGFAWLFCLLVTGVGLLVVLYARYYMSPKDPVPRFFAFFLAFMGSMLGMVISGNIIQLVIFWELTSVTSFLLIGYWFHKAAARDGARMALIVTGLGGLGLLVGMLIIGKIVGSYDLDVVLASGDLIRESPLYIPALLLVLLGALTKSAQFPFQFWLPHAMAAPTPVSAYLHSATMVKAGVFLLVRFWPVMAGTDAWFWIVTFAGLTTLMLGAYAAIFQTDLKGLLAYSTISHLGLITTLLGMSSPLATVAAIFHIANHATFKASLFMAAGIIDHETGTRDIRKLSGLFRFMPFTATLAMVASAAMAGVPLLNGFISKEMFFTETALRDPNTFVNLALPIGATVAGMFSVAYSLRFVHGVFFGPPPTELDRVPHEPPALMRRPIEVLVLLCLIVGIIPGITIGPFLAAAVVSVTGPDTPYYSLSVWHGFNLPLAMSAIALVGGGLLYWALYGYLQRGIEGPPLIRNLKGQRIFERVLVSISWKWAKLLEKRFGTRRLQPQLFLLVAVAVGAAALVLVGRMGPMHLSLNGFDPAFAIIWLIGIACAIAAAHQAKFHRLVSLVLMSGAGLVTCITFVWFSAPDLAVTQLLVEIVTTVLILLGMRWLPKRVQLLEDDTNVVRARGRRYRDLGLALAAGAGMALIAYAVMTRQSPEGISSYFLENAYKLGGGTNVVNVMLVDFRGFDTMGEITVLGIVALTVFALLRRFRPASESIEKPEQQRIQNAFDDERPDRNRGDTINQYLMIPAVIMQWLFPVIIVLALHIFLRGHDQPGGGFAAGIIMSIAFILQYMAGGTRWVEDRLRILPVMWIGTGLLLALATGLGSWIFGYPFLTTAFQYADLPIIGRVPMASALIFDFGVFVLVVGATVLILIALAHQSVRAPKASRRSAPAVPVAETGTPTSGEAR</sequence>
<dbReference type="InterPro" id="IPR005281">
    <property type="entry name" value="CPA3_sub_B"/>
</dbReference>
<evidence type="ECO:0000256" key="6">
    <source>
        <dbReference type="ARBA" id="ARBA00022781"/>
    </source>
</evidence>
<feature type="transmembrane region" description="Helical" evidence="11">
    <location>
        <begin position="854"/>
        <end position="874"/>
    </location>
</feature>
<feature type="transmembrane region" description="Helical" evidence="11">
    <location>
        <begin position="641"/>
        <end position="661"/>
    </location>
</feature>
<feature type="transmembrane region" description="Helical" evidence="11">
    <location>
        <begin position="253"/>
        <end position="274"/>
    </location>
</feature>
<feature type="transmembrane region" description="Helical" evidence="11">
    <location>
        <begin position="585"/>
        <end position="605"/>
    </location>
</feature>
<feature type="transmembrane region" description="Helical" evidence="11">
    <location>
        <begin position="309"/>
        <end position="328"/>
    </location>
</feature>
<dbReference type="EMBL" id="LAJF01000036">
    <property type="protein sequence ID" value="KKB86495.1"/>
    <property type="molecule type" value="Genomic_DNA"/>
</dbReference>
<feature type="transmembrane region" description="Helical" evidence="11">
    <location>
        <begin position="174"/>
        <end position="196"/>
    </location>
</feature>
<dbReference type="PATRIC" id="fig|1121477.3.peg.1612"/>
<feature type="transmembrane region" description="Helical" evidence="11">
    <location>
        <begin position="334"/>
        <end position="357"/>
    </location>
</feature>
<dbReference type="InterPro" id="IPR007182">
    <property type="entry name" value="MnhB"/>
</dbReference>
<feature type="transmembrane region" description="Helical" evidence="11">
    <location>
        <begin position="144"/>
        <end position="162"/>
    </location>
</feature>
<feature type="transmembrane region" description="Helical" evidence="11">
    <location>
        <begin position="87"/>
        <end position="108"/>
    </location>
</feature>
<evidence type="ECO:0000256" key="10">
    <source>
        <dbReference type="RuleBase" id="RU000320"/>
    </source>
</evidence>
<evidence type="ECO:0000256" key="7">
    <source>
        <dbReference type="ARBA" id="ARBA00022989"/>
    </source>
</evidence>
<evidence type="ECO:0000256" key="5">
    <source>
        <dbReference type="ARBA" id="ARBA00022692"/>
    </source>
</evidence>
<feature type="domain" description="NADH:quinone oxidoreductase/Mrp antiporter transmembrane" evidence="12">
    <location>
        <begin position="137"/>
        <end position="419"/>
    </location>
</feature>
<dbReference type="Pfam" id="PF04039">
    <property type="entry name" value="MnhB"/>
    <property type="match status" value="1"/>
</dbReference>
<dbReference type="PANTHER" id="PTHR43373:SF1">
    <property type="entry name" value="NA(+)_H(+) ANTIPORTER SUBUNIT A"/>
    <property type="match status" value="1"/>
</dbReference>